<accession>A0AAP0B9A4</accession>
<dbReference type="AlphaFoldDB" id="A0AAP0B9A4"/>
<proteinExistence type="predicted"/>
<dbReference type="EMBL" id="JBBWWQ010000013">
    <property type="protein sequence ID" value="KAK8933545.1"/>
    <property type="molecule type" value="Genomic_DNA"/>
</dbReference>
<evidence type="ECO:0000313" key="2">
    <source>
        <dbReference type="Proteomes" id="UP001418222"/>
    </source>
</evidence>
<keyword evidence="2" id="KW-1185">Reference proteome</keyword>
<dbReference type="Proteomes" id="UP001418222">
    <property type="component" value="Unassembled WGS sequence"/>
</dbReference>
<gene>
    <name evidence="1" type="ORF">KSP39_PZI015748</name>
</gene>
<comment type="caution">
    <text evidence="1">The sequence shown here is derived from an EMBL/GenBank/DDBJ whole genome shotgun (WGS) entry which is preliminary data.</text>
</comment>
<reference evidence="1 2" key="1">
    <citation type="journal article" date="2022" name="Nat. Plants">
        <title>Genomes of leafy and leafless Platanthera orchids illuminate the evolution of mycoheterotrophy.</title>
        <authorList>
            <person name="Li M.H."/>
            <person name="Liu K.W."/>
            <person name="Li Z."/>
            <person name="Lu H.C."/>
            <person name="Ye Q.L."/>
            <person name="Zhang D."/>
            <person name="Wang J.Y."/>
            <person name="Li Y.F."/>
            <person name="Zhong Z.M."/>
            <person name="Liu X."/>
            <person name="Yu X."/>
            <person name="Liu D.K."/>
            <person name="Tu X.D."/>
            <person name="Liu B."/>
            <person name="Hao Y."/>
            <person name="Liao X.Y."/>
            <person name="Jiang Y.T."/>
            <person name="Sun W.H."/>
            <person name="Chen J."/>
            <person name="Chen Y.Q."/>
            <person name="Ai Y."/>
            <person name="Zhai J.W."/>
            <person name="Wu S.S."/>
            <person name="Zhou Z."/>
            <person name="Hsiao Y.Y."/>
            <person name="Wu W.L."/>
            <person name="Chen Y.Y."/>
            <person name="Lin Y.F."/>
            <person name="Hsu J.L."/>
            <person name="Li C.Y."/>
            <person name="Wang Z.W."/>
            <person name="Zhao X."/>
            <person name="Zhong W.Y."/>
            <person name="Ma X.K."/>
            <person name="Ma L."/>
            <person name="Huang J."/>
            <person name="Chen G.Z."/>
            <person name="Huang M.Z."/>
            <person name="Huang L."/>
            <person name="Peng D.H."/>
            <person name="Luo Y.B."/>
            <person name="Zou S.Q."/>
            <person name="Chen S.P."/>
            <person name="Lan S."/>
            <person name="Tsai W.C."/>
            <person name="Van de Peer Y."/>
            <person name="Liu Z.J."/>
        </authorList>
    </citation>
    <scope>NUCLEOTIDE SEQUENCE [LARGE SCALE GENOMIC DNA]</scope>
    <source>
        <strain evidence="1">Lor287</strain>
    </source>
</reference>
<sequence>MAVWRTEFRPSLPSYVLSVCSSSPLSDLQILIGFQKMASDVGGEGGREPEVNYVELPAPAGWKKKLLPESFSILGIVEVAGGLALEVLYW</sequence>
<protein>
    <submittedName>
        <fullName evidence="1">Uncharacterized protein</fullName>
    </submittedName>
</protein>
<organism evidence="1 2">
    <name type="scientific">Platanthera zijinensis</name>
    <dbReference type="NCBI Taxonomy" id="2320716"/>
    <lineage>
        <taxon>Eukaryota</taxon>
        <taxon>Viridiplantae</taxon>
        <taxon>Streptophyta</taxon>
        <taxon>Embryophyta</taxon>
        <taxon>Tracheophyta</taxon>
        <taxon>Spermatophyta</taxon>
        <taxon>Magnoliopsida</taxon>
        <taxon>Liliopsida</taxon>
        <taxon>Asparagales</taxon>
        <taxon>Orchidaceae</taxon>
        <taxon>Orchidoideae</taxon>
        <taxon>Orchideae</taxon>
        <taxon>Orchidinae</taxon>
        <taxon>Platanthera</taxon>
    </lineage>
</organism>
<name>A0AAP0B9A4_9ASPA</name>
<evidence type="ECO:0000313" key="1">
    <source>
        <dbReference type="EMBL" id="KAK8933545.1"/>
    </source>
</evidence>